<dbReference type="Proteomes" id="UP000653305">
    <property type="component" value="Unassembled WGS sequence"/>
</dbReference>
<protein>
    <submittedName>
        <fullName evidence="1">Uncharacterized protein</fullName>
    </submittedName>
</protein>
<evidence type="ECO:0000313" key="2">
    <source>
        <dbReference type="Proteomes" id="UP000653305"/>
    </source>
</evidence>
<organism evidence="1 2">
    <name type="scientific">Phtheirospermum japonicum</name>
    <dbReference type="NCBI Taxonomy" id="374723"/>
    <lineage>
        <taxon>Eukaryota</taxon>
        <taxon>Viridiplantae</taxon>
        <taxon>Streptophyta</taxon>
        <taxon>Embryophyta</taxon>
        <taxon>Tracheophyta</taxon>
        <taxon>Spermatophyta</taxon>
        <taxon>Magnoliopsida</taxon>
        <taxon>eudicotyledons</taxon>
        <taxon>Gunneridae</taxon>
        <taxon>Pentapetalae</taxon>
        <taxon>asterids</taxon>
        <taxon>lamiids</taxon>
        <taxon>Lamiales</taxon>
        <taxon>Orobanchaceae</taxon>
        <taxon>Orobanchaceae incertae sedis</taxon>
        <taxon>Phtheirospermum</taxon>
    </lineage>
</organism>
<evidence type="ECO:0000313" key="1">
    <source>
        <dbReference type="EMBL" id="GFQ00497.1"/>
    </source>
</evidence>
<comment type="caution">
    <text evidence="1">The sequence shown here is derived from an EMBL/GenBank/DDBJ whole genome shotgun (WGS) entry which is preliminary data.</text>
</comment>
<sequence>MLTQLIPAAAAAFTAPTAPAATASIFVATPAVAEAATAVVDKPRSSFTSWKQHQGFKMTSPWCRLLTESTQYMQGDIQRKTFTWERPYRTQNRTYCLVPDQEISMFA</sequence>
<dbReference type="AlphaFoldDB" id="A0A830CMD4"/>
<accession>A0A830CMD4</accession>
<gene>
    <name evidence="1" type="ORF">PHJA_002193700</name>
</gene>
<proteinExistence type="predicted"/>
<keyword evidence="2" id="KW-1185">Reference proteome</keyword>
<dbReference type="EMBL" id="BMAC01000630">
    <property type="protein sequence ID" value="GFQ00497.1"/>
    <property type="molecule type" value="Genomic_DNA"/>
</dbReference>
<name>A0A830CMD4_9LAMI</name>
<reference evidence="1" key="1">
    <citation type="submission" date="2020-07" db="EMBL/GenBank/DDBJ databases">
        <title>Ethylene signaling mediates host invasion by parasitic plants.</title>
        <authorList>
            <person name="Yoshida S."/>
        </authorList>
    </citation>
    <scope>NUCLEOTIDE SEQUENCE</scope>
    <source>
        <strain evidence="1">Okayama</strain>
    </source>
</reference>